<protein>
    <submittedName>
        <fullName evidence="1">Uncharacterized protein</fullName>
    </submittedName>
</protein>
<sequence>MGCLRSPATTRQTSTFRLELGFCRLGLGLWGAEIELPTMTRPAINRSTGTDSVPPAEGRWRLKKFVMGWESRWFEIDVAVADGEAEARLLRKNGGGKEGPQF</sequence>
<reference evidence="1" key="1">
    <citation type="journal article" date="2013" name="J. Plant Res.">
        <title>Effect of fungi and light on seed germination of three Opuntia species from semiarid lands of central Mexico.</title>
        <authorList>
            <person name="Delgado-Sanchez P."/>
            <person name="Jimenez-Bremont J.F."/>
            <person name="Guerrero-Gonzalez Mde L."/>
            <person name="Flores J."/>
        </authorList>
    </citation>
    <scope>NUCLEOTIDE SEQUENCE</scope>
    <source>
        <tissue evidence="1">Cladode</tissue>
    </source>
</reference>
<organism evidence="1">
    <name type="scientific">Opuntia streptacantha</name>
    <name type="common">Prickly pear cactus</name>
    <name type="synonym">Opuntia cardona</name>
    <dbReference type="NCBI Taxonomy" id="393608"/>
    <lineage>
        <taxon>Eukaryota</taxon>
        <taxon>Viridiplantae</taxon>
        <taxon>Streptophyta</taxon>
        <taxon>Embryophyta</taxon>
        <taxon>Tracheophyta</taxon>
        <taxon>Spermatophyta</taxon>
        <taxon>Magnoliopsida</taxon>
        <taxon>eudicotyledons</taxon>
        <taxon>Gunneridae</taxon>
        <taxon>Pentapetalae</taxon>
        <taxon>Caryophyllales</taxon>
        <taxon>Cactineae</taxon>
        <taxon>Cactaceae</taxon>
        <taxon>Opuntioideae</taxon>
        <taxon>Opuntia</taxon>
    </lineage>
</organism>
<dbReference type="AlphaFoldDB" id="A0A7C9CFH5"/>
<proteinExistence type="predicted"/>
<dbReference type="EMBL" id="GISG01008078">
    <property type="protein sequence ID" value="MBA4615627.1"/>
    <property type="molecule type" value="Transcribed_RNA"/>
</dbReference>
<evidence type="ECO:0000313" key="1">
    <source>
        <dbReference type="EMBL" id="MBA4615627.1"/>
    </source>
</evidence>
<accession>A0A7C9CFH5</accession>
<name>A0A7C9CFH5_OPUST</name>
<reference evidence="1" key="2">
    <citation type="submission" date="2020-07" db="EMBL/GenBank/DDBJ databases">
        <authorList>
            <person name="Vera ALvarez R."/>
            <person name="Arias-Moreno D.M."/>
            <person name="Jimenez-Jacinto V."/>
            <person name="Jimenez-Bremont J.F."/>
            <person name="Swaminathan K."/>
            <person name="Moose S.P."/>
            <person name="Guerrero-Gonzalez M.L."/>
            <person name="Marino-Ramirez L."/>
            <person name="Landsman D."/>
            <person name="Rodriguez-Kessler M."/>
            <person name="Delgado-Sanchez P."/>
        </authorList>
    </citation>
    <scope>NUCLEOTIDE SEQUENCE</scope>
    <source>
        <tissue evidence="1">Cladode</tissue>
    </source>
</reference>